<keyword evidence="2" id="KW-1185">Reference proteome</keyword>
<comment type="caution">
    <text evidence="1">The sequence shown here is derived from an EMBL/GenBank/DDBJ whole genome shotgun (WGS) entry which is preliminary data.</text>
</comment>
<name>A0A0N0VD45_LEPPY</name>
<dbReference type="OrthoDB" id="274947at2759"/>
<dbReference type="EMBL" id="LGTL01000028">
    <property type="protein sequence ID" value="KPA74623.1"/>
    <property type="molecule type" value="Genomic_DNA"/>
</dbReference>
<proteinExistence type="predicted"/>
<evidence type="ECO:0000313" key="2">
    <source>
        <dbReference type="Proteomes" id="UP000037923"/>
    </source>
</evidence>
<gene>
    <name evidence="1" type="ORF">ABB37_08972</name>
</gene>
<dbReference type="GeneID" id="26909255"/>
<organism evidence="1 2">
    <name type="scientific">Leptomonas pyrrhocoris</name>
    <name type="common">Firebug parasite</name>
    <dbReference type="NCBI Taxonomy" id="157538"/>
    <lineage>
        <taxon>Eukaryota</taxon>
        <taxon>Discoba</taxon>
        <taxon>Euglenozoa</taxon>
        <taxon>Kinetoplastea</taxon>
        <taxon>Metakinetoplastina</taxon>
        <taxon>Trypanosomatida</taxon>
        <taxon>Trypanosomatidae</taxon>
        <taxon>Leishmaniinae</taxon>
        <taxon>Leptomonas</taxon>
    </lineage>
</organism>
<dbReference type="RefSeq" id="XP_015653064.1">
    <property type="nucleotide sequence ID" value="XM_015808173.1"/>
</dbReference>
<evidence type="ECO:0000313" key="1">
    <source>
        <dbReference type="EMBL" id="KPA74624.1"/>
    </source>
</evidence>
<dbReference type="RefSeq" id="XP_015653062.1">
    <property type="nucleotide sequence ID" value="XM_015808171.1"/>
</dbReference>
<dbReference type="VEuPathDB" id="TriTrypDB:LpyrH10_28_0050"/>
<dbReference type="EMBL" id="LGTL01000028">
    <property type="protein sequence ID" value="KPA74624.1"/>
    <property type="molecule type" value="Genomic_DNA"/>
</dbReference>
<reference evidence="1 2" key="1">
    <citation type="submission" date="2015-07" db="EMBL/GenBank/DDBJ databases">
        <title>High-quality genome of monoxenous trypanosomatid Leptomonas pyrrhocoris.</title>
        <authorList>
            <person name="Flegontov P."/>
            <person name="Butenko A."/>
            <person name="Firsov S."/>
            <person name="Vlcek C."/>
            <person name="Logacheva M.D."/>
            <person name="Field M."/>
            <person name="Filatov D."/>
            <person name="Flegontova O."/>
            <person name="Gerasimov E."/>
            <person name="Jackson A.P."/>
            <person name="Kelly S."/>
            <person name="Opperdoes F."/>
            <person name="O'Reilly A."/>
            <person name="Votypka J."/>
            <person name="Yurchenko V."/>
            <person name="Lukes J."/>
        </authorList>
    </citation>
    <scope>NUCLEOTIDE SEQUENCE [LARGE SCALE GENOMIC DNA]</scope>
    <source>
        <strain evidence="1">H10</strain>
    </source>
</reference>
<dbReference type="OMA" id="LAHRICL"/>
<protein>
    <submittedName>
        <fullName evidence="1">Uncharacterized protein</fullName>
    </submittedName>
</protein>
<dbReference type="Proteomes" id="UP000037923">
    <property type="component" value="Unassembled WGS sequence"/>
</dbReference>
<dbReference type="RefSeq" id="XP_015653063.1">
    <property type="nucleotide sequence ID" value="XM_015808172.1"/>
</dbReference>
<dbReference type="AlphaFoldDB" id="A0A0N0VD45"/>
<dbReference type="EMBL" id="LGTL01000028">
    <property type="protein sequence ID" value="KPA74625.1"/>
    <property type="molecule type" value="Genomic_DNA"/>
</dbReference>
<sequence>MSQQLAFHDLSNEAIHSMTPSEALQKHLENAQLAHRVCVAKALKANEAPVERCALTWGEVVMRYSQWAEYRAPFQDSEAQKKYSKFWTKKRQLADDNNPFKA</sequence>
<accession>A0A0N0VD45</accession>